<dbReference type="Gene3D" id="3.50.30.60">
    <property type="entry name" value="LD-carboxypeptidase A C-terminal domain-like"/>
    <property type="match status" value="1"/>
</dbReference>
<dbReference type="Pfam" id="PF17676">
    <property type="entry name" value="Peptidase_S66C"/>
    <property type="match status" value="1"/>
</dbReference>
<feature type="domain" description="LD-carboxypeptidase C-terminal" evidence="8">
    <location>
        <begin position="174"/>
        <end position="290"/>
    </location>
</feature>
<name>A0A1B1SBN7_9BACT</name>
<evidence type="ECO:0000259" key="8">
    <source>
        <dbReference type="Pfam" id="PF17676"/>
    </source>
</evidence>
<evidence type="ECO:0000256" key="1">
    <source>
        <dbReference type="ARBA" id="ARBA00010233"/>
    </source>
</evidence>
<evidence type="ECO:0000259" key="7">
    <source>
        <dbReference type="Pfam" id="PF02016"/>
    </source>
</evidence>
<feature type="domain" description="LD-carboxypeptidase N-terminal" evidence="7">
    <location>
        <begin position="15"/>
        <end position="130"/>
    </location>
</feature>
<evidence type="ECO:0000256" key="5">
    <source>
        <dbReference type="ARBA" id="ARBA00022825"/>
    </source>
</evidence>
<evidence type="ECO:0000256" key="3">
    <source>
        <dbReference type="ARBA" id="ARBA00022670"/>
    </source>
</evidence>
<evidence type="ECO:0000256" key="6">
    <source>
        <dbReference type="PIRSR" id="PIRSR028757-1"/>
    </source>
</evidence>
<dbReference type="InterPro" id="IPR027478">
    <property type="entry name" value="LdcA_N"/>
</dbReference>
<keyword evidence="5" id="KW-0720">Serine protease</keyword>
<dbReference type="InterPro" id="IPR040921">
    <property type="entry name" value="Peptidase_S66C"/>
</dbReference>
<dbReference type="GO" id="GO:0008236">
    <property type="term" value="F:serine-type peptidase activity"/>
    <property type="evidence" value="ECO:0007669"/>
    <property type="project" value="UniProtKB-KW"/>
</dbReference>
<dbReference type="PANTHER" id="PTHR30237:SF2">
    <property type="entry name" value="MUREIN TETRAPEPTIDE CARBOXYPEPTIDASE"/>
    <property type="match status" value="1"/>
</dbReference>
<dbReference type="SUPFAM" id="SSF141986">
    <property type="entry name" value="LD-carboxypeptidase A C-terminal domain-like"/>
    <property type="match status" value="1"/>
</dbReference>
<dbReference type="GO" id="GO:0006508">
    <property type="term" value="P:proteolysis"/>
    <property type="evidence" value="ECO:0007669"/>
    <property type="project" value="UniProtKB-KW"/>
</dbReference>
<reference evidence="10" key="1">
    <citation type="submission" date="2016-04" db="EMBL/GenBank/DDBJ databases">
        <title>Complete Genome Sequences of Twelve Strains of a Stable Defined Moderately Diverse Mouse Microbiota 2 (sDMDMm2).</title>
        <authorList>
            <person name="Uchimura Y."/>
            <person name="Wyss M."/>
            <person name="Brugiroux S."/>
            <person name="Limenitakis J.P."/>
            <person name="Stecher B."/>
            <person name="McCoy K.D."/>
            <person name="Macpherson A.J."/>
        </authorList>
    </citation>
    <scope>NUCLEOTIDE SEQUENCE [LARGE SCALE GENOMIC DNA]</scope>
    <source>
        <strain evidence="10">YL27</strain>
    </source>
</reference>
<protein>
    <submittedName>
        <fullName evidence="9">LD-carboxypeptidase</fullName>
    </submittedName>
</protein>
<dbReference type="GeneID" id="65537414"/>
<accession>A0A1B1SBN7</accession>
<feature type="active site" description="Charge relay system" evidence="6">
    <location>
        <position position="275"/>
    </location>
</feature>
<evidence type="ECO:0000256" key="4">
    <source>
        <dbReference type="ARBA" id="ARBA00022801"/>
    </source>
</evidence>
<accession>A0A1Z2XH07</accession>
<keyword evidence="3" id="KW-0645">Protease</keyword>
<comment type="similarity">
    <text evidence="1">Belongs to the peptidase S66 family.</text>
</comment>
<feature type="active site" description="Nucleophile" evidence="6">
    <location>
        <position position="111"/>
    </location>
</feature>
<dbReference type="PANTHER" id="PTHR30237">
    <property type="entry name" value="MURAMOYLTETRAPEPTIDE CARBOXYPEPTIDASE"/>
    <property type="match status" value="1"/>
</dbReference>
<dbReference type="AlphaFoldDB" id="A0A1B1SBN7"/>
<dbReference type="KEGG" id="pary:A4V02_11080"/>
<feature type="active site" description="Charge relay system" evidence="6">
    <location>
        <position position="207"/>
    </location>
</feature>
<dbReference type="PIRSF" id="PIRSF028757">
    <property type="entry name" value="LD-carboxypeptidase"/>
    <property type="match status" value="1"/>
</dbReference>
<proteinExistence type="inferred from homology"/>
<dbReference type="Gene3D" id="3.40.50.10740">
    <property type="entry name" value="Class I glutamine amidotransferase-like"/>
    <property type="match status" value="1"/>
</dbReference>
<gene>
    <name evidence="9" type="ORF">A4V02_11080</name>
</gene>
<evidence type="ECO:0000313" key="9">
    <source>
        <dbReference type="EMBL" id="ANU64196.1"/>
    </source>
</evidence>
<sequence>MDTIFPRPIAPGDKVAILSPAGIINPDYVDGACRRLSSRGYVPVVEPHTLGSTGSYSGTPLERLADFRAALADPEVRAVLCSRGGYGAVHLLPEFPIAEWLADPRWLVGFSDISAIHAMLNSRGIVSVHASMCKALALREADDADNRRLFSILEGSRPVYEVEPHPCNRFGEASGRLRGGNLAVIADLIATPVSPFADPESTILFIEDIAEPIYKVERIIWQLRLMGFLDRVAGIIIGQFTDYRPDRNYPDMYTMLDSALAGVTCPVTFNFPVGHVDHNLPLLSGAPATLSVTPSSATLRFI</sequence>
<dbReference type="Pfam" id="PF02016">
    <property type="entry name" value="Peptidase_S66"/>
    <property type="match status" value="1"/>
</dbReference>
<dbReference type="GO" id="GO:0004180">
    <property type="term" value="F:carboxypeptidase activity"/>
    <property type="evidence" value="ECO:0007669"/>
    <property type="project" value="UniProtKB-KW"/>
</dbReference>
<dbReference type="InterPro" id="IPR040449">
    <property type="entry name" value="Peptidase_S66_N"/>
</dbReference>
<dbReference type="OrthoDB" id="9807329at2"/>
<dbReference type="SUPFAM" id="SSF52317">
    <property type="entry name" value="Class I glutamine amidotransferase-like"/>
    <property type="match status" value="1"/>
</dbReference>
<dbReference type="Proteomes" id="UP000186351">
    <property type="component" value="Chromosome"/>
</dbReference>
<keyword evidence="10" id="KW-1185">Reference proteome</keyword>
<dbReference type="STRING" id="1796646.A4V02_11080"/>
<organism evidence="9 10">
    <name type="scientific">Muribaculum intestinale</name>
    <dbReference type="NCBI Taxonomy" id="1796646"/>
    <lineage>
        <taxon>Bacteria</taxon>
        <taxon>Pseudomonadati</taxon>
        <taxon>Bacteroidota</taxon>
        <taxon>Bacteroidia</taxon>
        <taxon>Bacteroidales</taxon>
        <taxon>Muribaculaceae</taxon>
        <taxon>Muribaculum</taxon>
    </lineage>
</organism>
<keyword evidence="4" id="KW-0378">Hydrolase</keyword>
<evidence type="ECO:0000313" key="10">
    <source>
        <dbReference type="Proteomes" id="UP000186351"/>
    </source>
</evidence>
<dbReference type="InterPro" id="IPR003507">
    <property type="entry name" value="S66_fam"/>
</dbReference>
<dbReference type="InterPro" id="IPR029062">
    <property type="entry name" value="Class_I_gatase-like"/>
</dbReference>
<evidence type="ECO:0000256" key="2">
    <source>
        <dbReference type="ARBA" id="ARBA00022645"/>
    </source>
</evidence>
<dbReference type="RefSeq" id="WP_068961486.1">
    <property type="nucleotide sequence ID" value="NZ_CAJTAP010000001.1"/>
</dbReference>
<dbReference type="InterPro" id="IPR027461">
    <property type="entry name" value="Carboxypeptidase_A_C_sf"/>
</dbReference>
<dbReference type="CDD" id="cd07025">
    <property type="entry name" value="Peptidase_S66"/>
    <property type="match status" value="1"/>
</dbReference>
<dbReference type="EMBL" id="CP015402">
    <property type="protein sequence ID" value="ANU64196.1"/>
    <property type="molecule type" value="Genomic_DNA"/>
</dbReference>
<keyword evidence="2 9" id="KW-0121">Carboxypeptidase</keyword>